<evidence type="ECO:0000313" key="3">
    <source>
        <dbReference type="Proteomes" id="UP000886653"/>
    </source>
</evidence>
<proteinExistence type="predicted"/>
<organism evidence="2 3">
    <name type="scientific">Cronartium quercuum f. sp. fusiforme G11</name>
    <dbReference type="NCBI Taxonomy" id="708437"/>
    <lineage>
        <taxon>Eukaryota</taxon>
        <taxon>Fungi</taxon>
        <taxon>Dikarya</taxon>
        <taxon>Basidiomycota</taxon>
        <taxon>Pucciniomycotina</taxon>
        <taxon>Pucciniomycetes</taxon>
        <taxon>Pucciniales</taxon>
        <taxon>Coleosporiaceae</taxon>
        <taxon>Cronartium</taxon>
    </lineage>
</organism>
<protein>
    <submittedName>
        <fullName evidence="2">Uncharacterized protein</fullName>
    </submittedName>
</protein>
<feature type="region of interest" description="Disordered" evidence="1">
    <location>
        <begin position="1"/>
        <end position="25"/>
    </location>
</feature>
<gene>
    <name evidence="2" type="ORF">CROQUDRAFT_98793</name>
</gene>
<accession>A0A9P6T707</accession>
<comment type="caution">
    <text evidence="2">The sequence shown here is derived from an EMBL/GenBank/DDBJ whole genome shotgun (WGS) entry which is preliminary data.</text>
</comment>
<dbReference type="Proteomes" id="UP000886653">
    <property type="component" value="Unassembled WGS sequence"/>
</dbReference>
<evidence type="ECO:0000313" key="2">
    <source>
        <dbReference type="EMBL" id="KAG0141411.1"/>
    </source>
</evidence>
<reference evidence="2" key="1">
    <citation type="submission" date="2013-11" db="EMBL/GenBank/DDBJ databases">
        <title>Genome sequence of the fusiform rust pathogen reveals effectors for host alternation and coevolution with pine.</title>
        <authorList>
            <consortium name="DOE Joint Genome Institute"/>
            <person name="Smith K."/>
            <person name="Pendleton A."/>
            <person name="Kubisiak T."/>
            <person name="Anderson C."/>
            <person name="Salamov A."/>
            <person name="Aerts A."/>
            <person name="Riley R."/>
            <person name="Clum A."/>
            <person name="Lindquist E."/>
            <person name="Ence D."/>
            <person name="Campbell M."/>
            <person name="Kronenberg Z."/>
            <person name="Feau N."/>
            <person name="Dhillon B."/>
            <person name="Hamelin R."/>
            <person name="Burleigh J."/>
            <person name="Smith J."/>
            <person name="Yandell M."/>
            <person name="Nelson C."/>
            <person name="Grigoriev I."/>
            <person name="Davis J."/>
        </authorList>
    </citation>
    <scope>NUCLEOTIDE SEQUENCE</scope>
    <source>
        <strain evidence="2">G11</strain>
    </source>
</reference>
<name>A0A9P6T707_9BASI</name>
<sequence length="57" mass="6390">MHPVTTPTFMVPEDQGDTIPEWPLSSTSHYQKAEGVKLMTTMTLEELGTIIVWGDNQ</sequence>
<dbReference type="AlphaFoldDB" id="A0A9P6T707"/>
<dbReference type="EMBL" id="MU167387">
    <property type="protein sequence ID" value="KAG0141411.1"/>
    <property type="molecule type" value="Genomic_DNA"/>
</dbReference>
<evidence type="ECO:0000256" key="1">
    <source>
        <dbReference type="SAM" id="MobiDB-lite"/>
    </source>
</evidence>
<keyword evidence="3" id="KW-1185">Reference proteome</keyword>